<dbReference type="InterPro" id="IPR036034">
    <property type="entry name" value="PDZ_sf"/>
</dbReference>
<organism evidence="4 5">
    <name type="scientific">Desulfovibrio desulfuricans</name>
    <dbReference type="NCBI Taxonomy" id="876"/>
    <lineage>
        <taxon>Bacteria</taxon>
        <taxon>Pseudomonadati</taxon>
        <taxon>Thermodesulfobacteriota</taxon>
        <taxon>Desulfovibrionia</taxon>
        <taxon>Desulfovibrionales</taxon>
        <taxon>Desulfovibrionaceae</taxon>
        <taxon>Desulfovibrio</taxon>
    </lineage>
</organism>
<dbReference type="Proteomes" id="UP000297065">
    <property type="component" value="Chromosome"/>
</dbReference>
<evidence type="ECO:0000256" key="2">
    <source>
        <dbReference type="ARBA" id="ARBA00022801"/>
    </source>
</evidence>
<dbReference type="SMART" id="SM00228">
    <property type="entry name" value="PDZ"/>
    <property type="match status" value="2"/>
</dbReference>
<sequence length="476" mass="50117">MKTIPNHIRNGYARPRPLRAAAAELEGGFAIRLLFLALAAALLLCLPGRAGAVAPDSPRMTPVVRAVQSVAPAVVNITSTHIIEGQRISPLEQFFGPGFPGFPGFEVPGSRSVKQKRVSLGSGVIVDGDKGLVLTNAHVIAGGDEVMVHLLDGREFSASVKGADPDFDIAVLQIRGASKLPAVKLGDSSDIMPGETVIAIGNPFGFNHTVTTGVVSALGRTIRNKGGAFTDLVQTDAAINPGNSGGPLLNIEGVLIGINTAVDARAEGIGFAIPINKARRVMHDLMSAGRVAPLWLGLDLQDVDGRTAMALGLRDAGGVLVTAVFPGSPAARAGIAAGDILESINASPVRDRRDYLDILRNQTAGTALRLQLLREGGPVRIEATPEPFGDAEARALLERRWAFSAAQTAQGVVVRQARAEGPAAFLRQGDRITAVGSAEIRTMDDFLQAFRRERMSGQVLLQVVRNGKGYYARLVP</sequence>
<dbReference type="EMBL" id="CP036295">
    <property type="protein sequence ID" value="QCC84990.1"/>
    <property type="molecule type" value="Genomic_DNA"/>
</dbReference>
<evidence type="ECO:0000259" key="3">
    <source>
        <dbReference type="PROSITE" id="PS50106"/>
    </source>
</evidence>
<gene>
    <name evidence="4" type="ORF">DDIC_03660</name>
</gene>
<dbReference type="InterPro" id="IPR009003">
    <property type="entry name" value="Peptidase_S1_PA"/>
</dbReference>
<dbReference type="CDD" id="cd06779">
    <property type="entry name" value="cpPDZ_Deg_HtrA-like"/>
    <property type="match status" value="1"/>
</dbReference>
<dbReference type="PANTHER" id="PTHR43343:SF3">
    <property type="entry name" value="PROTEASE DO-LIKE 8, CHLOROPLASTIC"/>
    <property type="match status" value="1"/>
</dbReference>
<protein>
    <submittedName>
        <fullName evidence="4">PDZ domain-containing protein</fullName>
    </submittedName>
</protein>
<accession>A0A4V1CX50</accession>
<dbReference type="PROSITE" id="PS50106">
    <property type="entry name" value="PDZ"/>
    <property type="match status" value="1"/>
</dbReference>
<dbReference type="OrthoDB" id="9758917at2"/>
<reference evidence="4 5" key="1">
    <citation type="submission" date="2019-02" db="EMBL/GenBank/DDBJ databases">
        <title>Complete Genome Sequence of Desulfovibrio desulfuricans IC1, a Sulfonate Utilizing Anaerobe.</title>
        <authorList>
            <person name="Day L.A."/>
            <person name="De Leon K.B."/>
            <person name="Wall J.D."/>
        </authorList>
    </citation>
    <scope>NUCLEOTIDE SEQUENCE [LARGE SCALE GENOMIC DNA]</scope>
    <source>
        <strain evidence="4 5">IC1</strain>
    </source>
</reference>
<feature type="domain" description="PDZ" evidence="3">
    <location>
        <begin position="297"/>
        <end position="376"/>
    </location>
</feature>
<dbReference type="InterPro" id="IPR041489">
    <property type="entry name" value="PDZ_6"/>
</dbReference>
<dbReference type="Gene3D" id="2.40.10.120">
    <property type="match status" value="1"/>
</dbReference>
<keyword evidence="2" id="KW-0378">Hydrolase</keyword>
<dbReference type="PRINTS" id="PR00834">
    <property type="entry name" value="PROTEASES2C"/>
</dbReference>
<dbReference type="Gene3D" id="2.30.42.10">
    <property type="match status" value="2"/>
</dbReference>
<evidence type="ECO:0000313" key="5">
    <source>
        <dbReference type="Proteomes" id="UP000297065"/>
    </source>
</evidence>
<keyword evidence="1" id="KW-0645">Protease</keyword>
<name>A0A4V1CX50_DESDE</name>
<dbReference type="Pfam" id="PF13365">
    <property type="entry name" value="Trypsin_2"/>
    <property type="match status" value="1"/>
</dbReference>
<proteinExistence type="predicted"/>
<dbReference type="SUPFAM" id="SSF50494">
    <property type="entry name" value="Trypsin-like serine proteases"/>
    <property type="match status" value="1"/>
</dbReference>
<dbReference type="Pfam" id="PF13180">
    <property type="entry name" value="PDZ_2"/>
    <property type="match status" value="1"/>
</dbReference>
<evidence type="ECO:0000256" key="1">
    <source>
        <dbReference type="ARBA" id="ARBA00022670"/>
    </source>
</evidence>
<dbReference type="InterPro" id="IPR001478">
    <property type="entry name" value="PDZ"/>
</dbReference>
<dbReference type="AlphaFoldDB" id="A0A4V1CX50"/>
<dbReference type="RefSeq" id="WP_136399195.1">
    <property type="nucleotide sequence ID" value="NZ_CP036295.1"/>
</dbReference>
<dbReference type="InterPro" id="IPR051201">
    <property type="entry name" value="Chloro_Bact_Ser_Proteases"/>
</dbReference>
<dbReference type="InterPro" id="IPR001940">
    <property type="entry name" value="Peptidase_S1C"/>
</dbReference>
<dbReference type="PANTHER" id="PTHR43343">
    <property type="entry name" value="PEPTIDASE S12"/>
    <property type="match status" value="1"/>
</dbReference>
<dbReference type="GO" id="GO:0004252">
    <property type="term" value="F:serine-type endopeptidase activity"/>
    <property type="evidence" value="ECO:0007669"/>
    <property type="project" value="InterPro"/>
</dbReference>
<evidence type="ECO:0000313" key="4">
    <source>
        <dbReference type="EMBL" id="QCC84990.1"/>
    </source>
</evidence>
<dbReference type="SUPFAM" id="SSF50156">
    <property type="entry name" value="PDZ domain-like"/>
    <property type="match status" value="2"/>
</dbReference>
<dbReference type="Pfam" id="PF17820">
    <property type="entry name" value="PDZ_6"/>
    <property type="match status" value="1"/>
</dbReference>
<dbReference type="GO" id="GO:0006508">
    <property type="term" value="P:proteolysis"/>
    <property type="evidence" value="ECO:0007669"/>
    <property type="project" value="UniProtKB-KW"/>
</dbReference>